<proteinExistence type="inferred from homology"/>
<dbReference type="NCBIfam" id="TIGR00029">
    <property type="entry name" value="S20"/>
    <property type="match status" value="1"/>
</dbReference>
<evidence type="ECO:0000256" key="7">
    <source>
        <dbReference type="ARBA" id="ARBA00035136"/>
    </source>
</evidence>
<evidence type="ECO:0000313" key="9">
    <source>
        <dbReference type="EMBL" id="RXK55025.1"/>
    </source>
</evidence>
<evidence type="ECO:0000256" key="3">
    <source>
        <dbReference type="ARBA" id="ARBA00022730"/>
    </source>
</evidence>
<dbReference type="Proteomes" id="UP000290218">
    <property type="component" value="Unassembled WGS sequence"/>
</dbReference>
<dbReference type="GO" id="GO:0070181">
    <property type="term" value="F:small ribosomal subunit rRNA binding"/>
    <property type="evidence" value="ECO:0007669"/>
    <property type="project" value="TreeGrafter"/>
</dbReference>
<comment type="similarity">
    <text evidence="2 8">Belongs to the bacterial ribosomal protein bS20 family.</text>
</comment>
<accession>A0A4Q1C7X1</accession>
<dbReference type="AlphaFoldDB" id="A0A4Q1C7X1"/>
<dbReference type="InterPro" id="IPR036510">
    <property type="entry name" value="Ribosomal_bS20_sf"/>
</dbReference>
<evidence type="ECO:0000256" key="8">
    <source>
        <dbReference type="HAMAP-Rule" id="MF_00500"/>
    </source>
</evidence>
<keyword evidence="3 8" id="KW-0699">rRNA-binding</keyword>
<dbReference type="HAMAP" id="MF_00500">
    <property type="entry name" value="Ribosomal_bS20"/>
    <property type="match status" value="1"/>
</dbReference>
<evidence type="ECO:0000256" key="5">
    <source>
        <dbReference type="ARBA" id="ARBA00022980"/>
    </source>
</evidence>
<dbReference type="PANTHER" id="PTHR33398:SF1">
    <property type="entry name" value="SMALL RIBOSOMAL SUBUNIT PROTEIN BS20C"/>
    <property type="match status" value="1"/>
</dbReference>
<reference evidence="9 10" key="1">
    <citation type="submission" date="2019-01" db="EMBL/GenBank/DDBJ databases">
        <title>Lacunisphaera sp. strain TWA-58.</title>
        <authorList>
            <person name="Chen W.-M."/>
        </authorList>
    </citation>
    <scope>NUCLEOTIDE SEQUENCE [LARGE SCALE GENOMIC DNA]</scope>
    <source>
        <strain evidence="9 10">TWA-58</strain>
    </source>
</reference>
<keyword evidence="4 8" id="KW-0694">RNA-binding</keyword>
<comment type="caution">
    <text evidence="9">The sequence shown here is derived from an EMBL/GenBank/DDBJ whole genome shotgun (WGS) entry which is preliminary data.</text>
</comment>
<evidence type="ECO:0000256" key="6">
    <source>
        <dbReference type="ARBA" id="ARBA00023274"/>
    </source>
</evidence>
<keyword evidence="6 8" id="KW-0687">Ribonucleoprotein</keyword>
<name>A0A4Q1C7X1_9BACT</name>
<evidence type="ECO:0000313" key="10">
    <source>
        <dbReference type="Proteomes" id="UP000290218"/>
    </source>
</evidence>
<gene>
    <name evidence="8 9" type="primary">rpsT</name>
    <name evidence="9" type="ORF">ESB00_03755</name>
</gene>
<dbReference type="EMBL" id="SDHX01000001">
    <property type="protein sequence ID" value="RXK55025.1"/>
    <property type="molecule type" value="Genomic_DNA"/>
</dbReference>
<dbReference type="SUPFAM" id="SSF46992">
    <property type="entry name" value="Ribosomal protein S20"/>
    <property type="match status" value="1"/>
</dbReference>
<dbReference type="GO" id="GO:0003735">
    <property type="term" value="F:structural constituent of ribosome"/>
    <property type="evidence" value="ECO:0007669"/>
    <property type="project" value="InterPro"/>
</dbReference>
<comment type="function">
    <text evidence="1 8">Binds directly to 16S ribosomal RNA.</text>
</comment>
<keyword evidence="5 8" id="KW-0689">Ribosomal protein</keyword>
<evidence type="ECO:0000256" key="2">
    <source>
        <dbReference type="ARBA" id="ARBA00007634"/>
    </source>
</evidence>
<dbReference type="Pfam" id="PF01649">
    <property type="entry name" value="Ribosomal_S20p"/>
    <property type="match status" value="1"/>
</dbReference>
<dbReference type="GO" id="GO:0015935">
    <property type="term" value="C:small ribosomal subunit"/>
    <property type="evidence" value="ECO:0007669"/>
    <property type="project" value="TreeGrafter"/>
</dbReference>
<evidence type="ECO:0000256" key="4">
    <source>
        <dbReference type="ARBA" id="ARBA00022884"/>
    </source>
</evidence>
<dbReference type="OrthoDB" id="9810294at2"/>
<dbReference type="Gene3D" id="1.20.58.110">
    <property type="entry name" value="Ribosomal protein S20"/>
    <property type="match status" value="1"/>
</dbReference>
<keyword evidence="10" id="KW-1185">Reference proteome</keyword>
<protein>
    <recommendedName>
        <fullName evidence="7 8">Small ribosomal subunit protein bS20</fullName>
    </recommendedName>
</protein>
<organism evidence="9 10">
    <name type="scientific">Oleiharenicola lentus</name>
    <dbReference type="NCBI Taxonomy" id="2508720"/>
    <lineage>
        <taxon>Bacteria</taxon>
        <taxon>Pseudomonadati</taxon>
        <taxon>Verrucomicrobiota</taxon>
        <taxon>Opitutia</taxon>
        <taxon>Opitutales</taxon>
        <taxon>Opitutaceae</taxon>
        <taxon>Oleiharenicola</taxon>
    </lineage>
</organism>
<dbReference type="PANTHER" id="PTHR33398">
    <property type="entry name" value="30S RIBOSOMAL PROTEIN S20"/>
    <property type="match status" value="1"/>
</dbReference>
<dbReference type="GO" id="GO:0006412">
    <property type="term" value="P:translation"/>
    <property type="evidence" value="ECO:0007669"/>
    <property type="project" value="UniProtKB-UniRule"/>
</dbReference>
<sequence length="87" mass="9282">MANTKSAIKAARKSIRLAARNQTIKTRLKTLAKAAKAAVAGPDAEKARAAAIAYTSALDRAVKSNVIHRNAASHHKSQYAKVIFAKK</sequence>
<dbReference type="RefSeq" id="WP_129046393.1">
    <property type="nucleotide sequence ID" value="NZ_SDHX01000001.1"/>
</dbReference>
<evidence type="ECO:0000256" key="1">
    <source>
        <dbReference type="ARBA" id="ARBA00003134"/>
    </source>
</evidence>
<dbReference type="InterPro" id="IPR002583">
    <property type="entry name" value="Ribosomal_bS20"/>
</dbReference>